<feature type="domain" description="D-isomer specific 2-hydroxyacid dehydrogenase NAD-binding" evidence="6">
    <location>
        <begin position="128"/>
        <end position="300"/>
    </location>
</feature>
<evidence type="ECO:0000313" key="8">
    <source>
        <dbReference type="Proteomes" id="UP000241010"/>
    </source>
</evidence>
<dbReference type="PANTHER" id="PTHR42789:SF1">
    <property type="entry name" value="D-ISOMER SPECIFIC 2-HYDROXYACID DEHYDROGENASE FAMILY PROTEIN (AFU_ORTHOLOGUE AFUA_6G10090)"/>
    <property type="match status" value="1"/>
</dbReference>
<evidence type="ECO:0000256" key="3">
    <source>
        <dbReference type="ARBA" id="ARBA00023027"/>
    </source>
</evidence>
<evidence type="ECO:0000259" key="6">
    <source>
        <dbReference type="Pfam" id="PF02826"/>
    </source>
</evidence>
<evidence type="ECO:0000313" key="7">
    <source>
        <dbReference type="EMBL" id="PTE23329.1"/>
    </source>
</evidence>
<dbReference type="InterPro" id="IPR006139">
    <property type="entry name" value="D-isomer_2_OHA_DH_cat_dom"/>
</dbReference>
<comment type="similarity">
    <text evidence="1 4">Belongs to the D-isomer specific 2-hydroxyacid dehydrogenase family.</text>
</comment>
<accession>A0A2T4JZI5</accession>
<dbReference type="InterPro" id="IPR036291">
    <property type="entry name" value="NAD(P)-bd_dom_sf"/>
</dbReference>
<evidence type="ECO:0000259" key="5">
    <source>
        <dbReference type="Pfam" id="PF00389"/>
    </source>
</evidence>
<comment type="caution">
    <text evidence="7">The sequence shown here is derived from an EMBL/GenBank/DDBJ whole genome shotgun (WGS) entry which is preliminary data.</text>
</comment>
<dbReference type="Gene3D" id="3.40.50.720">
    <property type="entry name" value="NAD(P)-binding Rossmann-like Domain"/>
    <property type="match status" value="2"/>
</dbReference>
<dbReference type="InterPro" id="IPR006140">
    <property type="entry name" value="D-isomer_DH_NAD-bd"/>
</dbReference>
<dbReference type="CDD" id="cd12169">
    <property type="entry name" value="PGDH_like_1"/>
    <property type="match status" value="1"/>
</dbReference>
<name>A0A2T4JZI5_9RHOB</name>
<dbReference type="GO" id="GO:0016616">
    <property type="term" value="F:oxidoreductase activity, acting on the CH-OH group of donors, NAD or NADP as acceptor"/>
    <property type="evidence" value="ECO:0007669"/>
    <property type="project" value="InterPro"/>
</dbReference>
<evidence type="ECO:0000256" key="2">
    <source>
        <dbReference type="ARBA" id="ARBA00023002"/>
    </source>
</evidence>
<gene>
    <name evidence="7" type="ORF">C5F48_02375</name>
</gene>
<sequence length="337" mass="36108">MTQFRPLPQDRPARIAVLDDYMGVAHRLAPWAQLAGKAEVEFLTEVLPQDLDAAAARLQGYDAICLLRERSAMPGELLRRLPGLKAIAATGRQNRTLDQAAADDLGIAVMTTTGSGNGVYATVELAWGLIIALMRHIPEECAGMREGAWQTRLGNALYGRSIGLVGLGKLGTRMAQIARAFGMEVLAWSPNLTSERAEAAGARYLPKAELLRTADVVSLHLVLGPTTRGILGAIDLAQMKPGAILINTARGPLVDTPALVDALRDGPLRGAGIDVYDHEPLAADAPIRRQANALITPHLGYSVQETFEAFYGETVENLESWLAGAPTRLAAQGEPRK</sequence>
<dbReference type="RefSeq" id="WP_107662309.1">
    <property type="nucleotide sequence ID" value="NZ_PZKG01000006.1"/>
</dbReference>
<evidence type="ECO:0000256" key="4">
    <source>
        <dbReference type="RuleBase" id="RU003719"/>
    </source>
</evidence>
<dbReference type="OrthoDB" id="9793626at2"/>
<dbReference type="InterPro" id="IPR029753">
    <property type="entry name" value="D-isomer_DH_CS"/>
</dbReference>
<dbReference type="GO" id="GO:0051287">
    <property type="term" value="F:NAD binding"/>
    <property type="evidence" value="ECO:0007669"/>
    <property type="project" value="InterPro"/>
</dbReference>
<dbReference type="InterPro" id="IPR050857">
    <property type="entry name" value="D-2-hydroxyacid_DH"/>
</dbReference>
<protein>
    <submittedName>
        <fullName evidence="7">Hydroxyacid dehydrogenase</fullName>
    </submittedName>
</protein>
<keyword evidence="8" id="KW-1185">Reference proteome</keyword>
<dbReference type="PANTHER" id="PTHR42789">
    <property type="entry name" value="D-ISOMER SPECIFIC 2-HYDROXYACID DEHYDROGENASE FAMILY PROTEIN (AFU_ORTHOLOGUE AFUA_6G10090)"/>
    <property type="match status" value="1"/>
</dbReference>
<dbReference type="Proteomes" id="UP000241010">
    <property type="component" value="Unassembled WGS sequence"/>
</dbReference>
<dbReference type="Pfam" id="PF02826">
    <property type="entry name" value="2-Hacid_dh_C"/>
    <property type="match status" value="1"/>
</dbReference>
<dbReference type="Pfam" id="PF00389">
    <property type="entry name" value="2-Hacid_dh"/>
    <property type="match status" value="1"/>
</dbReference>
<dbReference type="EMBL" id="PZKG01000006">
    <property type="protein sequence ID" value="PTE23329.1"/>
    <property type="molecule type" value="Genomic_DNA"/>
</dbReference>
<evidence type="ECO:0000256" key="1">
    <source>
        <dbReference type="ARBA" id="ARBA00005854"/>
    </source>
</evidence>
<feature type="domain" description="D-isomer specific 2-hydroxyacid dehydrogenase catalytic" evidence="5">
    <location>
        <begin position="37"/>
        <end position="328"/>
    </location>
</feature>
<dbReference type="SUPFAM" id="SSF51735">
    <property type="entry name" value="NAD(P)-binding Rossmann-fold domains"/>
    <property type="match status" value="1"/>
</dbReference>
<dbReference type="SUPFAM" id="SSF52283">
    <property type="entry name" value="Formate/glycerate dehydrogenase catalytic domain-like"/>
    <property type="match status" value="1"/>
</dbReference>
<organism evidence="7 8">
    <name type="scientific">Cereibacter changlensis JA139</name>
    <dbReference type="NCBI Taxonomy" id="1188249"/>
    <lineage>
        <taxon>Bacteria</taxon>
        <taxon>Pseudomonadati</taxon>
        <taxon>Pseudomonadota</taxon>
        <taxon>Alphaproteobacteria</taxon>
        <taxon>Rhodobacterales</taxon>
        <taxon>Paracoccaceae</taxon>
        <taxon>Cereibacter</taxon>
    </lineage>
</organism>
<dbReference type="PROSITE" id="PS00671">
    <property type="entry name" value="D_2_HYDROXYACID_DH_3"/>
    <property type="match status" value="1"/>
</dbReference>
<reference evidence="7 8" key="1">
    <citation type="submission" date="2018-03" db="EMBL/GenBank/DDBJ databases">
        <title>Cereibacter changlensis.</title>
        <authorList>
            <person name="Meyer T.E."/>
            <person name="Miller S."/>
            <person name="Lodha T."/>
            <person name="Gandham S."/>
            <person name="Chintalapati S."/>
            <person name="Chintalapati V.R."/>
        </authorList>
    </citation>
    <scope>NUCLEOTIDE SEQUENCE [LARGE SCALE GENOMIC DNA]</scope>
    <source>
        <strain evidence="7 8">JA139</strain>
    </source>
</reference>
<keyword evidence="2 4" id="KW-0560">Oxidoreductase</keyword>
<keyword evidence="3" id="KW-0520">NAD</keyword>
<proteinExistence type="inferred from homology"/>
<dbReference type="AlphaFoldDB" id="A0A2T4JZI5"/>